<evidence type="ECO:0000256" key="3">
    <source>
        <dbReference type="ARBA" id="ARBA00022475"/>
    </source>
</evidence>
<feature type="transmembrane region" description="Helical" evidence="7">
    <location>
        <begin position="73"/>
        <end position="97"/>
    </location>
</feature>
<dbReference type="EMBL" id="BAABZQ010000001">
    <property type="protein sequence ID" value="GAA6499020.1"/>
    <property type="molecule type" value="Genomic_DNA"/>
</dbReference>
<keyword evidence="2 7" id="KW-0813">Transport</keyword>
<accession>A0ABQ0BR62</accession>
<organism evidence="9 10">
    <name type="scientific">Blautia parvula</name>
    <dbReference type="NCBI Taxonomy" id="2877527"/>
    <lineage>
        <taxon>Bacteria</taxon>
        <taxon>Bacillati</taxon>
        <taxon>Bacillota</taxon>
        <taxon>Clostridia</taxon>
        <taxon>Lachnospirales</taxon>
        <taxon>Lachnospiraceae</taxon>
        <taxon>Blautia</taxon>
    </lineage>
</organism>
<feature type="domain" description="ABC transmembrane type-1" evidence="8">
    <location>
        <begin position="74"/>
        <end position="282"/>
    </location>
</feature>
<feature type="transmembrane region" description="Helical" evidence="7">
    <location>
        <begin position="109"/>
        <end position="129"/>
    </location>
</feature>
<evidence type="ECO:0000256" key="7">
    <source>
        <dbReference type="RuleBase" id="RU363032"/>
    </source>
</evidence>
<evidence type="ECO:0000256" key="5">
    <source>
        <dbReference type="ARBA" id="ARBA00022989"/>
    </source>
</evidence>
<gene>
    <name evidence="9" type="ORF">K340107D12_18360</name>
</gene>
<dbReference type="Pfam" id="PF00528">
    <property type="entry name" value="BPD_transp_1"/>
    <property type="match status" value="1"/>
</dbReference>
<feature type="transmembrane region" description="Helical" evidence="7">
    <location>
        <begin position="263"/>
        <end position="282"/>
    </location>
</feature>
<comment type="similarity">
    <text evidence="7">Belongs to the binding-protein-dependent transport system permease family.</text>
</comment>
<dbReference type="PROSITE" id="PS50928">
    <property type="entry name" value="ABC_TM1"/>
    <property type="match status" value="1"/>
</dbReference>
<proteinExistence type="inferred from homology"/>
<dbReference type="InterPro" id="IPR035906">
    <property type="entry name" value="MetI-like_sf"/>
</dbReference>
<dbReference type="Gene3D" id="1.10.3720.10">
    <property type="entry name" value="MetI-like"/>
    <property type="match status" value="1"/>
</dbReference>
<comment type="caution">
    <text evidence="9">The sequence shown here is derived from an EMBL/GenBank/DDBJ whole genome shotgun (WGS) entry which is preliminary data.</text>
</comment>
<evidence type="ECO:0000313" key="10">
    <source>
        <dbReference type="Proteomes" id="UP001600941"/>
    </source>
</evidence>
<dbReference type="InterPro" id="IPR000515">
    <property type="entry name" value="MetI-like"/>
</dbReference>
<keyword evidence="4 7" id="KW-0812">Transmembrane</keyword>
<feature type="transmembrane region" description="Helical" evidence="7">
    <location>
        <begin position="189"/>
        <end position="210"/>
    </location>
</feature>
<evidence type="ECO:0000256" key="6">
    <source>
        <dbReference type="ARBA" id="ARBA00023136"/>
    </source>
</evidence>
<name>A0ABQ0BR62_9FIRM</name>
<keyword evidence="6 7" id="KW-0472">Membrane</keyword>
<dbReference type="PANTHER" id="PTHR43744">
    <property type="entry name" value="ABC TRANSPORTER PERMEASE PROTEIN MG189-RELATED-RELATED"/>
    <property type="match status" value="1"/>
</dbReference>
<evidence type="ECO:0000256" key="1">
    <source>
        <dbReference type="ARBA" id="ARBA00004651"/>
    </source>
</evidence>
<dbReference type="RefSeq" id="WP_118593820.1">
    <property type="nucleotide sequence ID" value="NZ_AP031413.1"/>
</dbReference>
<comment type="subcellular location">
    <subcellularLocation>
        <location evidence="1 7">Cell membrane</location>
        <topology evidence="1 7">Multi-pass membrane protein</topology>
    </subcellularLocation>
</comment>
<evidence type="ECO:0000256" key="4">
    <source>
        <dbReference type="ARBA" id="ARBA00022692"/>
    </source>
</evidence>
<evidence type="ECO:0000313" key="9">
    <source>
        <dbReference type="EMBL" id="GAA6499020.1"/>
    </source>
</evidence>
<evidence type="ECO:0000256" key="2">
    <source>
        <dbReference type="ARBA" id="ARBA00022448"/>
    </source>
</evidence>
<protein>
    <submittedName>
        <fullName evidence="9">Carbohydrate ABC transporter permease</fullName>
    </submittedName>
</protein>
<feature type="transmembrane region" description="Helical" evidence="7">
    <location>
        <begin position="12"/>
        <end position="34"/>
    </location>
</feature>
<evidence type="ECO:0000259" key="8">
    <source>
        <dbReference type="PROSITE" id="PS50928"/>
    </source>
</evidence>
<sequence>MHISRHDRVYQTLANIFLIILVVVIILPFLLLFISSITEEGTLVRDGYTLFPKELSLAAYKYIFVNSNKIFRAYAITIGVTIVGTALHLILSSMLAYPLSLKKLPGRNFFSFFVFFTMLFNGGLVPTYMMYSGTFHIKNTIFAMIVPGFLMSAVNVLLIRTYFSNNIPEALYEAAEVDGAGHFTVFTKIVLPLGKPILVTVGLFAGLGYWNDWTNGLYYISDPDLWGIQNLLNKMISDIQFLQSGNSTVTTAMSMGPLPSTSVRMAIAFIAMVPILILYPFLQKYFAKGIAMGAVKG</sequence>
<keyword evidence="10" id="KW-1185">Reference proteome</keyword>
<dbReference type="SUPFAM" id="SSF161098">
    <property type="entry name" value="MetI-like"/>
    <property type="match status" value="1"/>
</dbReference>
<feature type="transmembrane region" description="Helical" evidence="7">
    <location>
        <begin position="141"/>
        <end position="159"/>
    </location>
</feature>
<keyword evidence="5 7" id="KW-1133">Transmembrane helix</keyword>
<dbReference type="CDD" id="cd06261">
    <property type="entry name" value="TM_PBP2"/>
    <property type="match status" value="1"/>
</dbReference>
<keyword evidence="3" id="KW-1003">Cell membrane</keyword>
<dbReference type="PANTHER" id="PTHR43744:SF9">
    <property type="entry name" value="POLYGALACTURONAN_RHAMNOGALACTURONAN TRANSPORT SYSTEM PERMEASE PROTEIN YTCP"/>
    <property type="match status" value="1"/>
</dbReference>
<dbReference type="Proteomes" id="UP001600941">
    <property type="component" value="Unassembled WGS sequence"/>
</dbReference>
<reference evidence="9 10" key="1">
    <citation type="submission" date="2024-04" db="EMBL/GenBank/DDBJ databases">
        <title>Defined microbial consortia suppress multidrug-resistant proinflammatory Enterobacteriaceae via ecological control.</title>
        <authorList>
            <person name="Furuichi M."/>
            <person name="Kawaguchi T."/>
            <person name="Pust M."/>
            <person name="Yasuma K."/>
            <person name="Plichta D."/>
            <person name="Hasegawa N."/>
            <person name="Ohya T."/>
            <person name="Bhattarai S."/>
            <person name="Sasajima S."/>
            <person name="Aoto Y."/>
            <person name="Tuganbaev T."/>
            <person name="Yaginuma M."/>
            <person name="Ueda M."/>
            <person name="Okahashi N."/>
            <person name="Amafuji K."/>
            <person name="Kiridooshi Y."/>
            <person name="Sugita K."/>
            <person name="Strazar M."/>
            <person name="Skelly A."/>
            <person name="Suda W."/>
            <person name="Hattori M."/>
            <person name="Nakamoto N."/>
            <person name="Caballero S."/>
            <person name="Norman J."/>
            <person name="Olle B."/>
            <person name="Tanoue T."/>
            <person name="Arita M."/>
            <person name="Bucci V."/>
            <person name="Atarashi K."/>
            <person name="Xavier R."/>
            <person name="Honda K."/>
        </authorList>
    </citation>
    <scope>NUCLEOTIDE SEQUENCE [LARGE SCALE GENOMIC DNA]</scope>
    <source>
        <strain evidence="10">k34-0107-D12</strain>
    </source>
</reference>